<evidence type="ECO:0000259" key="12">
    <source>
        <dbReference type="Pfam" id="PF01467"/>
    </source>
</evidence>
<evidence type="ECO:0000256" key="2">
    <source>
        <dbReference type="ARBA" id="ARBA00005019"/>
    </source>
</evidence>
<comment type="function">
    <text evidence="1 11">Catalyzes the reversible adenylation of nicotinate mononucleotide (NaMN) to nicotinic acid adenine dinucleotide (NaAD).</text>
</comment>
<keyword evidence="8 11" id="KW-0067">ATP-binding</keyword>
<organism evidence="13 15">
    <name type="scientific">Saliniramus fredricksonii</name>
    <dbReference type="NCBI Taxonomy" id="1653334"/>
    <lineage>
        <taxon>Bacteria</taxon>
        <taxon>Pseudomonadati</taxon>
        <taxon>Pseudomonadota</taxon>
        <taxon>Alphaproteobacteria</taxon>
        <taxon>Hyphomicrobiales</taxon>
        <taxon>Salinarimonadaceae</taxon>
        <taxon>Saliniramus</taxon>
    </lineage>
</organism>
<comment type="caution">
    <text evidence="13">The sequence shown here is derived from an EMBL/GenBank/DDBJ whole genome shotgun (WGS) entry which is preliminary data.</text>
</comment>
<comment type="pathway">
    <text evidence="2 11">Cofactor biosynthesis; NAD(+) biosynthesis; deamido-NAD(+) from nicotinate D-ribonucleotide: step 1/1.</text>
</comment>
<evidence type="ECO:0000256" key="5">
    <source>
        <dbReference type="ARBA" id="ARBA00022679"/>
    </source>
</evidence>
<dbReference type="PANTHER" id="PTHR39321:SF3">
    <property type="entry name" value="PHOSPHOPANTETHEINE ADENYLYLTRANSFERASE"/>
    <property type="match status" value="1"/>
</dbReference>
<dbReference type="HAMAP" id="MF_00244">
    <property type="entry name" value="NaMN_adenylyltr"/>
    <property type="match status" value="1"/>
</dbReference>
<gene>
    <name evidence="11 13" type="primary">nadD</name>
    <name evidence="14" type="ORF">GA0071312_1281</name>
    <name evidence="13" type="ORF">HLUCCO17_10645</name>
</gene>
<dbReference type="GO" id="GO:0009435">
    <property type="term" value="P:NAD+ biosynthetic process"/>
    <property type="evidence" value="ECO:0007669"/>
    <property type="project" value="UniProtKB-UniRule"/>
</dbReference>
<evidence type="ECO:0000256" key="4">
    <source>
        <dbReference type="ARBA" id="ARBA00022642"/>
    </source>
</evidence>
<sequence length="208" mass="23212">MPVSRMRMLPPLLPPAGDGQRIGLFGGSFNPPHEGHRHVTLLALARLQLDAVWWLVTPGNPLKAGHEIEPLSQRMQAARACAAHPRIAVSDVEAQAGLRYTIDILHYLKKRRPDLAFVWIMGADGLTHFHRWRNWRDIARVMPICVVDRPDHSRAATASIAGQALARYRLREEAAPRLPATLPPAWVFLHGPRLPISSTQIRARDADG</sequence>
<evidence type="ECO:0000313" key="14">
    <source>
        <dbReference type="EMBL" id="SCC79988.1"/>
    </source>
</evidence>
<evidence type="ECO:0000256" key="11">
    <source>
        <dbReference type="HAMAP-Rule" id="MF_00244"/>
    </source>
</evidence>
<dbReference type="InterPro" id="IPR014729">
    <property type="entry name" value="Rossmann-like_a/b/a_fold"/>
</dbReference>
<keyword evidence="4 11" id="KW-0662">Pyridine nucleotide biosynthesis</keyword>
<dbReference type="PATRIC" id="fig|1653334.4.peg.3460"/>
<evidence type="ECO:0000256" key="7">
    <source>
        <dbReference type="ARBA" id="ARBA00022741"/>
    </source>
</evidence>
<evidence type="ECO:0000313" key="16">
    <source>
        <dbReference type="Proteomes" id="UP000182800"/>
    </source>
</evidence>
<dbReference type="Pfam" id="PF01467">
    <property type="entry name" value="CTP_transf_like"/>
    <property type="match status" value="1"/>
</dbReference>
<evidence type="ECO:0000256" key="3">
    <source>
        <dbReference type="ARBA" id="ARBA00009014"/>
    </source>
</evidence>
<dbReference type="PANTHER" id="PTHR39321">
    <property type="entry name" value="NICOTINATE-NUCLEOTIDE ADENYLYLTRANSFERASE-RELATED"/>
    <property type="match status" value="1"/>
</dbReference>
<dbReference type="Proteomes" id="UP000182800">
    <property type="component" value="Unassembled WGS sequence"/>
</dbReference>
<evidence type="ECO:0000256" key="9">
    <source>
        <dbReference type="ARBA" id="ARBA00023027"/>
    </source>
</evidence>
<proteinExistence type="inferred from homology"/>
<reference evidence="14 16" key="2">
    <citation type="submission" date="2016-08" db="EMBL/GenBank/DDBJ databases">
        <authorList>
            <person name="Varghese N."/>
            <person name="Submissions Spin"/>
        </authorList>
    </citation>
    <scope>NUCLEOTIDE SEQUENCE [LARGE SCALE GENOMIC DNA]</scope>
    <source>
        <strain evidence="14 16">HL-109</strain>
    </source>
</reference>
<keyword evidence="16" id="KW-1185">Reference proteome</keyword>
<evidence type="ECO:0000256" key="8">
    <source>
        <dbReference type="ARBA" id="ARBA00022840"/>
    </source>
</evidence>
<accession>A0A0N8KE70</accession>
<dbReference type="EMBL" id="LJSX01000015">
    <property type="protein sequence ID" value="KPQ10514.1"/>
    <property type="molecule type" value="Genomic_DNA"/>
</dbReference>
<dbReference type="STRING" id="1653334.GA0071312_1281"/>
<keyword evidence="5 11" id="KW-0808">Transferase</keyword>
<dbReference type="NCBIfam" id="NF000843">
    <property type="entry name" value="PRK00071.2-2"/>
    <property type="match status" value="1"/>
</dbReference>
<dbReference type="EMBL" id="FMBM01000001">
    <property type="protein sequence ID" value="SCC79988.1"/>
    <property type="molecule type" value="Genomic_DNA"/>
</dbReference>
<name>A0A0N8KE70_9HYPH</name>
<keyword evidence="9 11" id="KW-0520">NAD</keyword>
<dbReference type="InterPro" id="IPR005248">
    <property type="entry name" value="NadD/NMNAT"/>
</dbReference>
<dbReference type="Gene3D" id="3.40.50.620">
    <property type="entry name" value="HUPs"/>
    <property type="match status" value="1"/>
</dbReference>
<evidence type="ECO:0000313" key="13">
    <source>
        <dbReference type="EMBL" id="KPQ10514.1"/>
    </source>
</evidence>
<evidence type="ECO:0000256" key="1">
    <source>
        <dbReference type="ARBA" id="ARBA00002324"/>
    </source>
</evidence>
<comment type="catalytic activity">
    <reaction evidence="10 11">
        <text>nicotinate beta-D-ribonucleotide + ATP + H(+) = deamido-NAD(+) + diphosphate</text>
        <dbReference type="Rhea" id="RHEA:22860"/>
        <dbReference type="ChEBI" id="CHEBI:15378"/>
        <dbReference type="ChEBI" id="CHEBI:30616"/>
        <dbReference type="ChEBI" id="CHEBI:33019"/>
        <dbReference type="ChEBI" id="CHEBI:57502"/>
        <dbReference type="ChEBI" id="CHEBI:58437"/>
        <dbReference type="EC" id="2.7.7.18"/>
    </reaction>
</comment>
<evidence type="ECO:0000256" key="6">
    <source>
        <dbReference type="ARBA" id="ARBA00022695"/>
    </source>
</evidence>
<dbReference type="GO" id="GO:0004515">
    <property type="term" value="F:nicotinate-nucleotide adenylyltransferase activity"/>
    <property type="evidence" value="ECO:0007669"/>
    <property type="project" value="UniProtKB-UniRule"/>
</dbReference>
<dbReference type="SUPFAM" id="SSF52374">
    <property type="entry name" value="Nucleotidylyl transferase"/>
    <property type="match status" value="1"/>
</dbReference>
<dbReference type="InterPro" id="IPR004821">
    <property type="entry name" value="Cyt_trans-like"/>
</dbReference>
<dbReference type="EC" id="2.7.7.18" evidence="11"/>
<dbReference type="CDD" id="cd02165">
    <property type="entry name" value="NMNAT"/>
    <property type="match status" value="1"/>
</dbReference>
<comment type="similarity">
    <text evidence="3 11">Belongs to the NadD family.</text>
</comment>
<keyword evidence="6 11" id="KW-0548">Nucleotidyltransferase</keyword>
<evidence type="ECO:0000313" key="15">
    <source>
        <dbReference type="Proteomes" id="UP000050497"/>
    </source>
</evidence>
<reference evidence="13 15" key="1">
    <citation type="submission" date="2015-09" db="EMBL/GenBank/DDBJ databases">
        <title>Identification and resolution of microdiversity through metagenomic sequencing of parallel consortia.</title>
        <authorList>
            <person name="Nelson W.C."/>
            <person name="Romine M.F."/>
            <person name="Lindemann S.R."/>
        </authorList>
    </citation>
    <scope>NUCLEOTIDE SEQUENCE [LARGE SCALE GENOMIC DNA]</scope>
    <source>
        <strain evidence="13">HL-109</strain>
    </source>
</reference>
<keyword evidence="7 11" id="KW-0547">Nucleotide-binding</keyword>
<dbReference type="UniPathway" id="UPA00253">
    <property type="reaction ID" value="UER00332"/>
</dbReference>
<dbReference type="NCBIfam" id="NF000845">
    <property type="entry name" value="PRK00071.2-4"/>
    <property type="match status" value="1"/>
</dbReference>
<evidence type="ECO:0000256" key="10">
    <source>
        <dbReference type="ARBA" id="ARBA00048721"/>
    </source>
</evidence>
<dbReference type="NCBIfam" id="TIGR00482">
    <property type="entry name" value="nicotinate (nicotinamide) nucleotide adenylyltransferase"/>
    <property type="match status" value="1"/>
</dbReference>
<protein>
    <recommendedName>
        <fullName evidence="11">Probable nicotinate-nucleotide adenylyltransferase</fullName>
        <ecNumber evidence="11">2.7.7.18</ecNumber>
    </recommendedName>
    <alternativeName>
        <fullName evidence="11">Deamido-NAD(+) diphosphorylase</fullName>
    </alternativeName>
    <alternativeName>
        <fullName evidence="11">Deamido-NAD(+) pyrophosphorylase</fullName>
    </alternativeName>
    <alternativeName>
        <fullName evidence="11">Nicotinate mononucleotide adenylyltransferase</fullName>
        <shortName evidence="11">NaMN adenylyltransferase</shortName>
    </alternativeName>
</protein>
<dbReference type="Proteomes" id="UP000050497">
    <property type="component" value="Unassembled WGS sequence"/>
</dbReference>
<feature type="domain" description="Cytidyltransferase-like" evidence="12">
    <location>
        <begin position="24"/>
        <end position="204"/>
    </location>
</feature>
<dbReference type="GO" id="GO:0005524">
    <property type="term" value="F:ATP binding"/>
    <property type="evidence" value="ECO:0007669"/>
    <property type="project" value="UniProtKB-KW"/>
</dbReference>
<dbReference type="AlphaFoldDB" id="A0A0N8KE70"/>
<dbReference type="NCBIfam" id="TIGR00125">
    <property type="entry name" value="cyt_tran_rel"/>
    <property type="match status" value="1"/>
</dbReference>